<gene>
    <name evidence="1" type="ORF">ACFQEU_10080</name>
</gene>
<protein>
    <submittedName>
        <fullName evidence="1">FKBP-type peptidylprolyl isomerase</fullName>
    </submittedName>
</protein>
<dbReference type="GO" id="GO:0016853">
    <property type="term" value="F:isomerase activity"/>
    <property type="evidence" value="ECO:0007669"/>
    <property type="project" value="UniProtKB-KW"/>
</dbReference>
<feature type="non-terminal residue" evidence="1">
    <location>
        <position position="1"/>
    </location>
</feature>
<organism evidence="1 2">
    <name type="scientific">Halorubrum tibetense</name>
    <dbReference type="NCBI Taxonomy" id="175631"/>
    <lineage>
        <taxon>Archaea</taxon>
        <taxon>Methanobacteriati</taxon>
        <taxon>Methanobacteriota</taxon>
        <taxon>Stenosarchaea group</taxon>
        <taxon>Halobacteria</taxon>
        <taxon>Halobacteriales</taxon>
        <taxon>Haloferacaceae</taxon>
        <taxon>Halorubrum</taxon>
    </lineage>
</organism>
<dbReference type="Proteomes" id="UP001596442">
    <property type="component" value="Unassembled WGS sequence"/>
</dbReference>
<dbReference type="InterPro" id="IPR048261">
    <property type="entry name" value="SlpA/SlyD-like_ins_sf"/>
</dbReference>
<dbReference type="Gene3D" id="3.10.50.40">
    <property type="match status" value="1"/>
</dbReference>
<evidence type="ECO:0000313" key="2">
    <source>
        <dbReference type="Proteomes" id="UP001596442"/>
    </source>
</evidence>
<dbReference type="EMBL" id="JBHSWW010000145">
    <property type="protein sequence ID" value="MFC6753806.1"/>
    <property type="molecule type" value="Genomic_DNA"/>
</dbReference>
<dbReference type="Gene3D" id="2.40.10.330">
    <property type="match status" value="1"/>
</dbReference>
<name>A0ABD5SBT4_9EURY</name>
<evidence type="ECO:0000313" key="1">
    <source>
        <dbReference type="EMBL" id="MFC6753806.1"/>
    </source>
</evidence>
<dbReference type="InterPro" id="IPR046357">
    <property type="entry name" value="PPIase_dom_sf"/>
</dbReference>
<proteinExistence type="predicted"/>
<keyword evidence="1" id="KW-0413">Isomerase</keyword>
<dbReference type="SUPFAM" id="SSF54534">
    <property type="entry name" value="FKBP-like"/>
    <property type="match status" value="1"/>
</dbReference>
<reference evidence="1 2" key="1">
    <citation type="journal article" date="2019" name="Int. J. Syst. Evol. Microbiol.">
        <title>The Global Catalogue of Microorganisms (GCM) 10K type strain sequencing project: providing services to taxonomists for standard genome sequencing and annotation.</title>
        <authorList>
            <consortium name="The Broad Institute Genomics Platform"/>
            <consortium name="The Broad Institute Genome Sequencing Center for Infectious Disease"/>
            <person name="Wu L."/>
            <person name="Ma J."/>
        </authorList>
    </citation>
    <scope>NUCLEOTIDE SEQUENCE [LARGE SCALE GENOMIC DNA]</scope>
    <source>
        <strain evidence="1 2">CGMCC 1.3239</strain>
    </source>
</reference>
<keyword evidence="2" id="KW-1185">Reference proteome</keyword>
<comment type="caution">
    <text evidence="1">The sequence shown here is derived from an EMBL/GenBank/DDBJ whole genome shotgun (WGS) entry which is preliminary data.</text>
</comment>
<sequence length="124" mass="13377">VPASLLPADRREAGRTVSVAGRECVIESVDGETAHLDYNHPLAGVTLEYEVTVETLVTGDDRVDGLLALHGLDAEATATDDQLAVSVVATDPSPERDRRLRAFVRDAKRLLPFDTVSLTETYSS</sequence>
<accession>A0ABD5SBT4</accession>
<dbReference type="AlphaFoldDB" id="A0ABD5SBT4"/>